<evidence type="ECO:0000256" key="3">
    <source>
        <dbReference type="ARBA" id="ARBA00022723"/>
    </source>
</evidence>
<dbReference type="GO" id="GO:0008081">
    <property type="term" value="F:phosphoric diester hydrolase activity"/>
    <property type="evidence" value="ECO:0007669"/>
    <property type="project" value="TreeGrafter"/>
</dbReference>
<evidence type="ECO:0000259" key="8">
    <source>
        <dbReference type="Pfam" id="PF01261"/>
    </source>
</evidence>
<organism evidence="9 10">
    <name type="scientific">Pithovirus sibericum</name>
    <dbReference type="NCBI Taxonomy" id="1450746"/>
    <lineage>
        <taxon>Viruses</taxon>
        <taxon>Pithoviruses</taxon>
        <taxon>Orthopithovirinae</taxon>
        <taxon>Alphapithovirus</taxon>
        <taxon>Alphapithovirus sibericum</taxon>
    </lineage>
</organism>
<keyword evidence="10" id="KW-1185">Reference proteome</keyword>
<evidence type="ECO:0000256" key="5">
    <source>
        <dbReference type="ARBA" id="ARBA00022801"/>
    </source>
</evidence>
<evidence type="ECO:0000256" key="2">
    <source>
        <dbReference type="ARBA" id="ARBA00005340"/>
    </source>
</evidence>
<dbReference type="GO" id="GO:0003677">
    <property type="term" value="F:DNA binding"/>
    <property type="evidence" value="ECO:0007669"/>
    <property type="project" value="InterPro"/>
</dbReference>
<dbReference type="RefSeq" id="YP_009001195.1">
    <property type="nucleotide sequence ID" value="NC_023423.1"/>
</dbReference>
<dbReference type="InterPro" id="IPR001719">
    <property type="entry name" value="AP_endonuc_2"/>
</dbReference>
<evidence type="ECO:0000256" key="6">
    <source>
        <dbReference type="ARBA" id="ARBA00022833"/>
    </source>
</evidence>
<dbReference type="GO" id="GO:0006284">
    <property type="term" value="P:base-excision repair"/>
    <property type="evidence" value="ECO:0007669"/>
    <property type="project" value="TreeGrafter"/>
</dbReference>
<evidence type="ECO:0000256" key="1">
    <source>
        <dbReference type="ARBA" id="ARBA00001947"/>
    </source>
</evidence>
<sequence>MDSVPASRLIQALDYDELRRMGILPDFEISTPRVETKKYPKFIYSAEKDNPNIFVDFATFIEALSRSTISGQNKPFSELWTGNSSLPKEFQEDNKYLFEVSNWVQSNLSFKDSKNGLCLTYQNLSANPDLVSNDFVMDVKCASSFKPIKEKVWMQLCVYSVLARQNGMSGNVVGLALPMQKKVLWYNLTSWDSSAFLKVLLQEAHWVLEDSRIVSQQFFSSKIGSHLALQFVMSAEFSRFSAPCQVFLQGPQNRRRVSQASLDALRISLPKINFPTFVHGRYLYNLCSDEQWVVESLKEELQDAAYIGAKGVVVHVGKSVDQPLGRALSRMERNVRSALEVATEQCPLILETCAKQGTELLGNLEEFSAFCSLFSSRPNFKICVDTCHCFAAGYDPLFFLSSLEARFPGSVVLVHFNDSLEKRGRCVDRHQTPGIGFVGFERMKAIHQFCVEKSIPMVGEYH</sequence>
<dbReference type="InterPro" id="IPR018246">
    <property type="entry name" value="AP_endonuc_F2_Zn_BS"/>
</dbReference>
<dbReference type="GO" id="GO:0003906">
    <property type="term" value="F:DNA-(apurinic or apyrimidinic site) endonuclease activity"/>
    <property type="evidence" value="ECO:0007669"/>
    <property type="project" value="TreeGrafter"/>
</dbReference>
<dbReference type="GeneID" id="18266321"/>
<evidence type="ECO:0000313" key="9">
    <source>
        <dbReference type="EMBL" id="AHH01860.1"/>
    </source>
</evidence>
<keyword evidence="4" id="KW-0227">DNA damage</keyword>
<protein>
    <submittedName>
        <fullName evidence="9">AP-endonuclease</fullName>
    </submittedName>
</protein>
<dbReference type="Gene3D" id="3.20.20.150">
    <property type="entry name" value="Divalent-metal-dependent TIM barrel enzymes"/>
    <property type="match status" value="1"/>
</dbReference>
<feature type="domain" description="Xylose isomerase-like TIM barrel" evidence="8">
    <location>
        <begin position="247"/>
        <end position="443"/>
    </location>
</feature>
<dbReference type="KEGG" id="vg:18266321"/>
<keyword evidence="7" id="KW-0234">DNA repair</keyword>
<dbReference type="GO" id="GO:0008270">
    <property type="term" value="F:zinc ion binding"/>
    <property type="evidence" value="ECO:0007669"/>
    <property type="project" value="InterPro"/>
</dbReference>
<dbReference type="InterPro" id="IPR013022">
    <property type="entry name" value="Xyl_isomerase-like_TIM-brl"/>
</dbReference>
<keyword evidence="6" id="KW-0862">Zinc</keyword>
<keyword evidence="3" id="KW-0479">Metal-binding</keyword>
<proteinExistence type="inferred from homology"/>
<dbReference type="InterPro" id="IPR036237">
    <property type="entry name" value="Xyl_isomerase-like_sf"/>
</dbReference>
<evidence type="ECO:0000313" key="10">
    <source>
        <dbReference type="Proteomes" id="UP000202176"/>
    </source>
</evidence>
<dbReference type="SUPFAM" id="SSF51658">
    <property type="entry name" value="Xylose isomerase-like"/>
    <property type="match status" value="1"/>
</dbReference>
<name>W5SAQ4_9VIRU</name>
<gene>
    <name evidence="9" type="ORF">pv_293</name>
</gene>
<dbReference type="EMBL" id="KF740664">
    <property type="protein sequence ID" value="AHH01860.1"/>
    <property type="molecule type" value="Genomic_DNA"/>
</dbReference>
<dbReference type="PANTHER" id="PTHR21445">
    <property type="entry name" value="ENDONUCLEASE IV ENDODEOXYRIBONUCLEASE IV"/>
    <property type="match status" value="1"/>
</dbReference>
<comment type="similarity">
    <text evidence="2">Belongs to the AP endonuclease 2 family.</text>
</comment>
<keyword evidence="5" id="KW-0378">Hydrolase</keyword>
<dbReference type="OrthoDB" id="7161at10239"/>
<comment type="cofactor">
    <cofactor evidence="1">
        <name>Zn(2+)</name>
        <dbReference type="ChEBI" id="CHEBI:29105"/>
    </cofactor>
</comment>
<evidence type="ECO:0000256" key="7">
    <source>
        <dbReference type="ARBA" id="ARBA00023204"/>
    </source>
</evidence>
<accession>W5SAQ4</accession>
<evidence type="ECO:0000256" key="4">
    <source>
        <dbReference type="ARBA" id="ARBA00022763"/>
    </source>
</evidence>
<dbReference type="PROSITE" id="PS51432">
    <property type="entry name" value="AP_NUCLEASE_F2_4"/>
    <property type="match status" value="1"/>
</dbReference>
<dbReference type="PANTHER" id="PTHR21445:SF0">
    <property type="entry name" value="APURINIC-APYRIMIDINIC ENDONUCLEASE"/>
    <property type="match status" value="1"/>
</dbReference>
<dbReference type="PROSITE" id="PS00731">
    <property type="entry name" value="AP_NUCLEASE_F2_3"/>
    <property type="match status" value="1"/>
</dbReference>
<reference evidence="9 10" key="1">
    <citation type="journal article" date="2014" name="Proc. Natl. Acad. Sci. U.S.A.">
        <title>Thirty-thousand-year-old distant relative of giant icosahedral DNA viruses with a pandoravirus morphology.</title>
        <authorList>
            <person name="Legendre M."/>
            <person name="Bartoli J."/>
            <person name="Shmakova L."/>
            <person name="Jeudy S."/>
            <person name="Labadie K."/>
            <person name="Adrait A."/>
            <person name="Lescot M."/>
            <person name="Poirot O."/>
            <person name="Bertaux L."/>
            <person name="Bruley C."/>
            <person name="Coute Y."/>
            <person name="Rivkina E."/>
            <person name="Abergel C."/>
            <person name="Claverie J.M."/>
        </authorList>
    </citation>
    <scope>NUCLEOTIDE SEQUENCE [LARGE SCALE GENOMIC DNA]</scope>
    <source>
        <strain evidence="9">P1084-T</strain>
    </source>
</reference>
<dbReference type="Proteomes" id="UP000202176">
    <property type="component" value="Segment"/>
</dbReference>
<dbReference type="Pfam" id="PF01261">
    <property type="entry name" value="AP_endonuc_2"/>
    <property type="match status" value="1"/>
</dbReference>
<dbReference type="SMART" id="SM00518">
    <property type="entry name" value="AP2Ec"/>
    <property type="match status" value="1"/>
</dbReference>